<proteinExistence type="inferred from homology"/>
<dbReference type="EMBL" id="JABFTS010000006">
    <property type="protein sequence ID" value="MCE8052505.1"/>
    <property type="molecule type" value="Genomic_DNA"/>
</dbReference>
<feature type="binding site" evidence="12">
    <location>
        <begin position="29"/>
        <end position="36"/>
    </location>
    <ligand>
        <name>ATP</name>
        <dbReference type="ChEBI" id="CHEBI:30616"/>
    </ligand>
</feature>
<reference evidence="16" key="2">
    <citation type="journal article" date="2021" name="Front. Microbiol.">
        <title>Aerobic Denitrification and Heterotrophic Sulfur Oxidation in the Genus Halomonas Revealed by Six Novel Species Characterizations and Genome-Based Analysis.</title>
        <authorList>
            <person name="Wang L."/>
            <person name="Shao Z."/>
        </authorList>
    </citation>
    <scope>NUCLEOTIDE SEQUENCE</scope>
    <source>
        <strain evidence="16">MCCC 1A05776</strain>
    </source>
</reference>
<dbReference type="Pfam" id="PF00580">
    <property type="entry name" value="UvrD-helicase"/>
    <property type="match status" value="1"/>
</dbReference>
<evidence type="ECO:0000256" key="2">
    <source>
        <dbReference type="ARBA" id="ARBA00022705"/>
    </source>
</evidence>
<dbReference type="CDD" id="cd18807">
    <property type="entry name" value="SF1_C_UvrD"/>
    <property type="match status" value="1"/>
</dbReference>
<dbReference type="CDD" id="cd17932">
    <property type="entry name" value="DEXQc_UvrD"/>
    <property type="match status" value="1"/>
</dbReference>
<feature type="region of interest" description="Disordered" evidence="13">
    <location>
        <begin position="525"/>
        <end position="549"/>
    </location>
</feature>
<accession>A0AAW4YVX0</accession>
<evidence type="ECO:0000256" key="3">
    <source>
        <dbReference type="ARBA" id="ARBA00022741"/>
    </source>
</evidence>
<feature type="region of interest" description="Disordered" evidence="13">
    <location>
        <begin position="663"/>
        <end position="682"/>
    </location>
</feature>
<dbReference type="GO" id="GO:0016787">
    <property type="term" value="F:hydrolase activity"/>
    <property type="evidence" value="ECO:0007669"/>
    <property type="project" value="UniProtKB-UniRule"/>
</dbReference>
<dbReference type="PANTHER" id="PTHR11070:SF64">
    <property type="entry name" value="ATP-DEPENDENT DNA HELICASE REP"/>
    <property type="match status" value="1"/>
</dbReference>
<dbReference type="GO" id="GO:0043138">
    <property type="term" value="F:3'-5' DNA helicase activity"/>
    <property type="evidence" value="ECO:0007669"/>
    <property type="project" value="UniProtKB-UniRule"/>
</dbReference>
<dbReference type="EC" id="5.6.2.4" evidence="11"/>
<evidence type="ECO:0000256" key="9">
    <source>
        <dbReference type="ARBA" id="ARBA00034617"/>
    </source>
</evidence>
<dbReference type="InterPro" id="IPR014017">
    <property type="entry name" value="DNA_helicase_UvrD-like_C"/>
</dbReference>
<organism evidence="16 17">
    <name type="scientific">Billgrantia desiderata</name>
    <dbReference type="NCBI Taxonomy" id="52021"/>
    <lineage>
        <taxon>Bacteria</taxon>
        <taxon>Pseudomonadati</taxon>
        <taxon>Pseudomonadota</taxon>
        <taxon>Gammaproteobacteria</taxon>
        <taxon>Oceanospirillales</taxon>
        <taxon>Halomonadaceae</taxon>
        <taxon>Billgrantia</taxon>
    </lineage>
</organism>
<dbReference type="Gene3D" id="1.10.10.160">
    <property type="match status" value="1"/>
</dbReference>
<dbReference type="InterPro" id="IPR027417">
    <property type="entry name" value="P-loop_NTPase"/>
</dbReference>
<dbReference type="Pfam" id="PF13361">
    <property type="entry name" value="UvrD_C"/>
    <property type="match status" value="1"/>
</dbReference>
<keyword evidence="4 11" id="KW-0378">Hydrolase</keyword>
<dbReference type="Proteomes" id="UP001320178">
    <property type="component" value="Unassembled WGS sequence"/>
</dbReference>
<keyword evidence="7 11" id="KW-0238">DNA-binding</keyword>
<feature type="domain" description="UvrD-like helicase C-terminal" evidence="15">
    <location>
        <begin position="288"/>
        <end position="586"/>
    </location>
</feature>
<evidence type="ECO:0000256" key="13">
    <source>
        <dbReference type="SAM" id="MobiDB-lite"/>
    </source>
</evidence>
<dbReference type="HAMAP" id="MF_01920">
    <property type="entry name" value="Helicase_Rep"/>
    <property type="match status" value="1"/>
</dbReference>
<dbReference type="GO" id="GO:0000725">
    <property type="term" value="P:recombinational repair"/>
    <property type="evidence" value="ECO:0007669"/>
    <property type="project" value="TreeGrafter"/>
</dbReference>
<feature type="binding site" evidence="11">
    <location>
        <position position="285"/>
    </location>
    <ligand>
        <name>ATP</name>
        <dbReference type="ChEBI" id="CHEBI:30616"/>
    </ligand>
</feature>
<dbReference type="NCBIfam" id="TIGR01074">
    <property type="entry name" value="rep"/>
    <property type="match status" value="1"/>
</dbReference>
<keyword evidence="8 11" id="KW-0413">Isomerase</keyword>
<dbReference type="PROSITE" id="PS51198">
    <property type="entry name" value="UVRD_HELICASE_ATP_BIND"/>
    <property type="match status" value="1"/>
</dbReference>
<dbReference type="SUPFAM" id="SSF52540">
    <property type="entry name" value="P-loop containing nucleoside triphosphate hydrolases"/>
    <property type="match status" value="1"/>
</dbReference>
<feature type="domain" description="UvrD-like helicase ATP-binding" evidence="14">
    <location>
        <begin position="8"/>
        <end position="287"/>
    </location>
</feature>
<dbReference type="RefSeq" id="WP_234239871.1">
    <property type="nucleotide sequence ID" value="NZ_JABFTS010000006.1"/>
</dbReference>
<dbReference type="InterPro" id="IPR005752">
    <property type="entry name" value="Helicase_Rep"/>
</dbReference>
<evidence type="ECO:0000256" key="6">
    <source>
        <dbReference type="ARBA" id="ARBA00022840"/>
    </source>
</evidence>
<evidence type="ECO:0000256" key="12">
    <source>
        <dbReference type="PROSITE-ProRule" id="PRU00560"/>
    </source>
</evidence>
<comment type="catalytic activity">
    <reaction evidence="9 11">
        <text>Couples ATP hydrolysis with the unwinding of duplex DNA by translocating in the 3'-5' direction.</text>
        <dbReference type="EC" id="5.6.2.4"/>
    </reaction>
</comment>
<gene>
    <name evidence="11 16" type="primary">rep</name>
    <name evidence="16" type="ORF">HOP61_14495</name>
</gene>
<evidence type="ECO:0000259" key="14">
    <source>
        <dbReference type="PROSITE" id="PS51198"/>
    </source>
</evidence>
<dbReference type="InterPro" id="IPR000212">
    <property type="entry name" value="DNA_helicase_UvrD/REP"/>
</dbReference>
<name>A0AAW4YVX0_9GAMM</name>
<comment type="similarity">
    <text evidence="1 11">Belongs to the helicase family. UvrD subfamily.</text>
</comment>
<evidence type="ECO:0000256" key="8">
    <source>
        <dbReference type="ARBA" id="ARBA00023235"/>
    </source>
</evidence>
<evidence type="ECO:0000313" key="16">
    <source>
        <dbReference type="EMBL" id="MCE8052505.1"/>
    </source>
</evidence>
<evidence type="ECO:0000256" key="11">
    <source>
        <dbReference type="HAMAP-Rule" id="MF_01920"/>
    </source>
</evidence>
<feature type="compositionally biased region" description="Acidic residues" evidence="13">
    <location>
        <begin position="540"/>
        <end position="549"/>
    </location>
</feature>
<dbReference type="Gene3D" id="1.10.486.10">
    <property type="entry name" value="PCRA, domain 4"/>
    <property type="match status" value="1"/>
</dbReference>
<dbReference type="GO" id="GO:0005524">
    <property type="term" value="F:ATP binding"/>
    <property type="evidence" value="ECO:0007669"/>
    <property type="project" value="UniProtKB-UniRule"/>
</dbReference>
<keyword evidence="6 11" id="KW-0067">ATP-binding</keyword>
<dbReference type="InterPro" id="IPR014016">
    <property type="entry name" value="UvrD-like_ATP-bd"/>
</dbReference>
<keyword evidence="5 11" id="KW-0347">Helicase</keyword>
<protein>
    <recommendedName>
        <fullName evidence="11">ATP-dependent DNA helicase Rep</fullName>
        <ecNumber evidence="11">5.6.2.4</ecNumber>
    </recommendedName>
    <alternativeName>
        <fullName evidence="11">DNA 3'-5' helicase Rep</fullName>
    </alternativeName>
</protein>
<feature type="compositionally biased region" description="Basic and acidic residues" evidence="13">
    <location>
        <begin position="664"/>
        <end position="679"/>
    </location>
</feature>
<dbReference type="PANTHER" id="PTHR11070">
    <property type="entry name" value="UVRD / RECB / PCRA DNA HELICASE FAMILY MEMBER"/>
    <property type="match status" value="1"/>
</dbReference>
<dbReference type="GO" id="GO:0003697">
    <property type="term" value="F:single-stranded DNA binding"/>
    <property type="evidence" value="ECO:0007669"/>
    <property type="project" value="UniProtKB-UniRule"/>
</dbReference>
<keyword evidence="2 11" id="KW-0235">DNA replication</keyword>
<dbReference type="GO" id="GO:0006260">
    <property type="term" value="P:DNA replication"/>
    <property type="evidence" value="ECO:0007669"/>
    <property type="project" value="UniProtKB-UniRule"/>
</dbReference>
<evidence type="ECO:0000256" key="4">
    <source>
        <dbReference type="ARBA" id="ARBA00022801"/>
    </source>
</evidence>
<dbReference type="Gene3D" id="3.40.50.300">
    <property type="entry name" value="P-loop containing nucleotide triphosphate hydrolases"/>
    <property type="match status" value="2"/>
</dbReference>
<comment type="catalytic activity">
    <reaction evidence="10 11">
        <text>ATP + H2O = ADP + phosphate + H(+)</text>
        <dbReference type="Rhea" id="RHEA:13065"/>
        <dbReference type="ChEBI" id="CHEBI:15377"/>
        <dbReference type="ChEBI" id="CHEBI:15378"/>
        <dbReference type="ChEBI" id="CHEBI:30616"/>
        <dbReference type="ChEBI" id="CHEBI:43474"/>
        <dbReference type="ChEBI" id="CHEBI:456216"/>
        <dbReference type="EC" id="5.6.2.4"/>
    </reaction>
</comment>
<sequence length="692" mass="78581">MSIRQRLAKLNPRQQEAVRYIDGPCLVLAGAGSGKTSVITTKIAYLVQECGMSARRIAAVTFTNKAAREMKERVGQMLKGKEGHGLTVSTFHTLGLNIIRGELKALGYKPGFSLFDPEDAKALLRDLMNKDAQVDAEQINAVQHQISEWKNDLVLPGQALSHAASEDEHYAARVYEAYVRHLKAYNAVDFDDLILLPVVLLQRDPEVLARWRRKIHYMLVDEYQDTNVSQYLLVKLLMEERKTFTVVGDDDQSIYAWRGARPENLVTLGEDFPRLNVIKLEQNYRSTGTILRAANTLIANNPHVYEKTLWSEMGQGAPIRVVVNRHEEAEAERVASEILTRRIKERAEWRDFAVLYRGNFQARLLELKLQHYQIPYKLSGGTSFFSRNEIKDAMAYLRLLINPADDNAFLRIVNVPRREIGPGTLEKLANYATERGVSLFDACHELGLEQQLPARAVERLGRFTHFIDGVRRRMDQGDALAAIRGMLHEMDYEAWLYQNASAPTIAEKRMANVWTLIDQLEKSMKPALGNESPEERAEQAGEEDDAETDDVEAAISRLVLRDILEQQAEEDDTDRVQLLTMHASKGLEFPHVYLMGLEEELLPHRNAIEAGTVEEERRLAYVGITRARQTLTLTLARQRKAFGELMDCLPSRFLDELPADDLEWEGRPDREDPEKKQARGQDAIAGLRSLLG</sequence>
<comment type="subunit">
    <text evidence="11">Homodimer.</text>
</comment>
<comment type="function">
    <text evidence="11">Rep helicase is a single-stranded DNA-dependent ATPase involved in DNA replication; it can initiate unwinding at a nick in the DNA. It binds to the single-stranded DNA and acts in a progressive fashion along the DNA in the 3' to 5' direction.</text>
</comment>
<evidence type="ECO:0000256" key="1">
    <source>
        <dbReference type="ARBA" id="ARBA00009922"/>
    </source>
</evidence>
<evidence type="ECO:0000256" key="10">
    <source>
        <dbReference type="ARBA" id="ARBA00048988"/>
    </source>
</evidence>
<evidence type="ECO:0000259" key="15">
    <source>
        <dbReference type="PROSITE" id="PS51217"/>
    </source>
</evidence>
<comment type="caution">
    <text evidence="16">The sequence shown here is derived from an EMBL/GenBank/DDBJ whole genome shotgun (WGS) entry which is preliminary data.</text>
</comment>
<evidence type="ECO:0000256" key="5">
    <source>
        <dbReference type="ARBA" id="ARBA00022806"/>
    </source>
</evidence>
<dbReference type="PROSITE" id="PS51217">
    <property type="entry name" value="UVRD_HELICASE_CTER"/>
    <property type="match status" value="1"/>
</dbReference>
<evidence type="ECO:0000256" key="7">
    <source>
        <dbReference type="ARBA" id="ARBA00023125"/>
    </source>
</evidence>
<reference evidence="16" key="1">
    <citation type="submission" date="2020-05" db="EMBL/GenBank/DDBJ databases">
        <authorList>
            <person name="Wang L."/>
            <person name="Shao Z."/>
        </authorList>
    </citation>
    <scope>NUCLEOTIDE SEQUENCE</scope>
    <source>
        <strain evidence="16">MCCC 1A05776</strain>
    </source>
</reference>
<dbReference type="GO" id="GO:0005829">
    <property type="term" value="C:cytosol"/>
    <property type="evidence" value="ECO:0007669"/>
    <property type="project" value="TreeGrafter"/>
</dbReference>
<dbReference type="AlphaFoldDB" id="A0AAW4YVX0"/>
<evidence type="ECO:0000313" key="17">
    <source>
        <dbReference type="Proteomes" id="UP001320178"/>
    </source>
</evidence>
<dbReference type="InterPro" id="IPR013986">
    <property type="entry name" value="DExx_box_DNA_helicase_dom_sf"/>
</dbReference>
<keyword evidence="3 11" id="KW-0547">Nucleotide-binding</keyword>